<sequence>MIEHVARAASRAFLVAFLIAMPSMLLPGTAGDASALVVLVAILAGAMIFFEYIAEYPSVIEFRYAAPFNRLRFTTVLIVVFILAMILRAEAYPTQISLVLTAFARILGNLMDFPYSPIRLALLTLPPETPAALVSTLRMTAAMAYAISAMAVLFFFAAVHLGNWPRGNGGFNVWINLPMFDPTQGDVLTRLTRDARLNVMLGFILPFLIPAVIKGIWGSMSLDILSEPHALIWSVTIWACLPSLMMLRGIALGRVADMIGEKRRRAYAESKVHIA</sequence>
<keyword evidence="3" id="KW-1185">Reference proteome</keyword>
<feature type="transmembrane region" description="Helical" evidence="1">
    <location>
        <begin position="71"/>
        <end position="89"/>
    </location>
</feature>
<keyword evidence="1" id="KW-1133">Transmembrane helix</keyword>
<dbReference type="Proteomes" id="UP000479043">
    <property type="component" value="Unassembled WGS sequence"/>
</dbReference>
<dbReference type="AlphaFoldDB" id="A0A6L8LGA2"/>
<feature type="transmembrane region" description="Helical" evidence="1">
    <location>
        <begin position="197"/>
        <end position="218"/>
    </location>
</feature>
<feature type="transmembrane region" description="Helical" evidence="1">
    <location>
        <begin position="230"/>
        <end position="255"/>
    </location>
</feature>
<reference evidence="2 3" key="1">
    <citation type="submission" date="2020-01" db="EMBL/GenBank/DDBJ databases">
        <authorList>
            <person name="Chen S."/>
        </authorList>
    </citation>
    <scope>NUCLEOTIDE SEQUENCE [LARGE SCALE GENOMIC DNA]</scope>
    <source>
        <strain evidence="2 3">GS-10</strain>
    </source>
</reference>
<feature type="transmembrane region" description="Helical" evidence="1">
    <location>
        <begin position="142"/>
        <end position="161"/>
    </location>
</feature>
<feature type="transmembrane region" description="Helical" evidence="1">
    <location>
        <begin position="12"/>
        <end position="30"/>
    </location>
</feature>
<evidence type="ECO:0000256" key="1">
    <source>
        <dbReference type="SAM" id="Phobius"/>
    </source>
</evidence>
<keyword evidence="1" id="KW-0812">Transmembrane</keyword>
<accession>A0A6L8LGA2</accession>
<comment type="caution">
    <text evidence="2">The sequence shown here is derived from an EMBL/GenBank/DDBJ whole genome shotgun (WGS) entry which is preliminary data.</text>
</comment>
<dbReference type="EMBL" id="WWEN01000003">
    <property type="protein sequence ID" value="MYM55014.1"/>
    <property type="molecule type" value="Genomic_DNA"/>
</dbReference>
<evidence type="ECO:0000313" key="2">
    <source>
        <dbReference type="EMBL" id="MYM55014.1"/>
    </source>
</evidence>
<gene>
    <name evidence="2" type="ORF">GR167_06845</name>
</gene>
<organism evidence="2 3">
    <name type="scientific">Thalassovita mangrovi</name>
    <dbReference type="NCBI Taxonomy" id="2692236"/>
    <lineage>
        <taxon>Bacteria</taxon>
        <taxon>Pseudomonadati</taxon>
        <taxon>Pseudomonadota</taxon>
        <taxon>Alphaproteobacteria</taxon>
        <taxon>Rhodobacterales</taxon>
        <taxon>Roseobacteraceae</taxon>
        <taxon>Thalassovita</taxon>
    </lineage>
</organism>
<keyword evidence="1" id="KW-0472">Membrane</keyword>
<evidence type="ECO:0000313" key="3">
    <source>
        <dbReference type="Proteomes" id="UP000479043"/>
    </source>
</evidence>
<protein>
    <submittedName>
        <fullName evidence="2">Uncharacterized protein</fullName>
    </submittedName>
</protein>
<proteinExistence type="predicted"/>
<feature type="transmembrane region" description="Helical" evidence="1">
    <location>
        <begin position="36"/>
        <end position="59"/>
    </location>
</feature>
<name>A0A6L8LGA2_9RHOB</name>